<dbReference type="Proteomes" id="UP000189703">
    <property type="component" value="Unplaced"/>
</dbReference>
<dbReference type="STRING" id="4432.A0A1U8A0V3"/>
<dbReference type="OrthoDB" id="5554229at2759"/>
<keyword evidence="2" id="KW-1185">Reference proteome</keyword>
<evidence type="ECO:0000259" key="1">
    <source>
        <dbReference type="Pfam" id="PF24626"/>
    </source>
</evidence>
<gene>
    <name evidence="3" type="primary">LOC104595968</name>
</gene>
<dbReference type="PANTHER" id="PTHR46148:SF52">
    <property type="entry name" value="OS04G0603800 PROTEIN"/>
    <property type="match status" value="1"/>
</dbReference>
<dbReference type="InterPro" id="IPR056924">
    <property type="entry name" value="SH3_Tf2-1"/>
</dbReference>
<dbReference type="eggNOG" id="KOG0017">
    <property type="taxonomic scope" value="Eukaryota"/>
</dbReference>
<dbReference type="InParanoid" id="A0A1U8A0V3"/>
<dbReference type="InterPro" id="IPR016197">
    <property type="entry name" value="Chromo-like_dom_sf"/>
</dbReference>
<reference evidence="3" key="1">
    <citation type="submission" date="2025-08" db="UniProtKB">
        <authorList>
            <consortium name="RefSeq"/>
        </authorList>
    </citation>
    <scope>IDENTIFICATION</scope>
</reference>
<sequence length="200" mass="22990">MTPFKALYGRPPPHIPNYQGGTSLVEEVDQAKLSRDAILQQLKINLHAAINCMTQMANSKRRDVEFQVGDLVFLKLHPYRQQTVHRRTYHKLASRYYEPYQIEEQIGKVAYKLRLPEGSRIHPVFHISLLKRQVGEITATSTELPPINEEGELVTEPVAILDTRWVKKGSTFVEESLVQWKNLPNEDATWKILKSCVIST</sequence>
<dbReference type="SUPFAM" id="SSF54160">
    <property type="entry name" value="Chromo domain-like"/>
    <property type="match status" value="1"/>
</dbReference>
<accession>A0A1U8A0V3</accession>
<protein>
    <submittedName>
        <fullName evidence="3">Uncharacterized protein LOC104595968</fullName>
    </submittedName>
</protein>
<dbReference type="KEGG" id="nnu:104595968"/>
<dbReference type="RefSeq" id="XP_010255217.1">
    <property type="nucleotide sequence ID" value="XM_010256915.1"/>
</dbReference>
<evidence type="ECO:0000313" key="3">
    <source>
        <dbReference type="RefSeq" id="XP_010255217.1"/>
    </source>
</evidence>
<organism evidence="2 3">
    <name type="scientific">Nelumbo nucifera</name>
    <name type="common">Sacred lotus</name>
    <dbReference type="NCBI Taxonomy" id="4432"/>
    <lineage>
        <taxon>Eukaryota</taxon>
        <taxon>Viridiplantae</taxon>
        <taxon>Streptophyta</taxon>
        <taxon>Embryophyta</taxon>
        <taxon>Tracheophyta</taxon>
        <taxon>Spermatophyta</taxon>
        <taxon>Magnoliopsida</taxon>
        <taxon>Proteales</taxon>
        <taxon>Nelumbonaceae</taxon>
        <taxon>Nelumbo</taxon>
    </lineage>
</organism>
<evidence type="ECO:0000313" key="2">
    <source>
        <dbReference type="Proteomes" id="UP000189703"/>
    </source>
</evidence>
<proteinExistence type="predicted"/>
<name>A0A1U8A0V3_NELNU</name>
<dbReference type="AlphaFoldDB" id="A0A1U8A0V3"/>
<dbReference type="Pfam" id="PF24626">
    <property type="entry name" value="SH3_Tf2-1"/>
    <property type="match status" value="1"/>
</dbReference>
<dbReference type="OMA" id="NEDATWK"/>
<feature type="domain" description="Tf2-1-like SH3-like" evidence="1">
    <location>
        <begin position="69"/>
        <end position="132"/>
    </location>
</feature>
<dbReference type="PANTHER" id="PTHR46148">
    <property type="entry name" value="CHROMO DOMAIN-CONTAINING PROTEIN"/>
    <property type="match status" value="1"/>
</dbReference>
<dbReference type="GeneID" id="104595968"/>